<proteinExistence type="predicted"/>
<accession>K7ZCF6</accession>
<evidence type="ECO:0000313" key="1">
    <source>
        <dbReference type="EMBL" id="AFX98531.1"/>
    </source>
</evidence>
<dbReference type="HOGENOM" id="CLU_3213794_0_0_5"/>
<gene>
    <name evidence="1" type="ORF">A1OE_334</name>
</gene>
<dbReference type="AlphaFoldDB" id="K7ZCF6"/>
<dbReference type="EMBL" id="CP003539">
    <property type="protein sequence ID" value="AFX98531.1"/>
    <property type="molecule type" value="Genomic_DNA"/>
</dbReference>
<name>K7ZCF6_9PROT</name>
<evidence type="ECO:0000313" key="2">
    <source>
        <dbReference type="Proteomes" id="UP000010077"/>
    </source>
</evidence>
<organism evidence="1 2">
    <name type="scientific">Candidatus Endolissoclinum faulkneri L2</name>
    <dbReference type="NCBI Taxonomy" id="1193729"/>
    <lineage>
        <taxon>Bacteria</taxon>
        <taxon>Pseudomonadati</taxon>
        <taxon>Pseudomonadota</taxon>
        <taxon>Alphaproteobacteria</taxon>
        <taxon>Rhodospirillales</taxon>
        <taxon>Rhodospirillaceae</taxon>
        <taxon>Candidatus Endolissoclinum</taxon>
    </lineage>
</organism>
<dbReference type="KEGG" id="thal:A1OE_334"/>
<reference evidence="1 2" key="1">
    <citation type="journal article" date="2012" name="Proc. Natl. Acad. Sci. U.S.A.">
        <title>Genome streamlining and chemical defense in a coral reef symbiosis.</title>
        <authorList>
            <person name="Kwan J.C."/>
            <person name="Donia M.S."/>
            <person name="Han A.W."/>
            <person name="Hirose E."/>
            <person name="Haygood M.G."/>
            <person name="Schmidt E.W."/>
        </authorList>
    </citation>
    <scope>NUCLEOTIDE SEQUENCE [LARGE SCALE GENOMIC DNA]</scope>
    <source>
        <strain evidence="1 2">L2</strain>
    </source>
</reference>
<protein>
    <submittedName>
        <fullName evidence="1">Uncharacterized protein</fullName>
    </submittedName>
</protein>
<sequence length="44" mass="5233">MHGKAKTIFVNLTASNRAIKFIFLKNFLFKFIYCKGKLLYYLNN</sequence>
<dbReference type="Proteomes" id="UP000010077">
    <property type="component" value="Chromosome"/>
</dbReference>
<keyword evidence="2" id="KW-1185">Reference proteome</keyword>